<protein>
    <submittedName>
        <fullName evidence="4">Oleandomycin glycosyltransferase</fullName>
        <ecNumber evidence="4">2.4.1.-</ecNumber>
    </submittedName>
</protein>
<dbReference type="GO" id="GO:0016757">
    <property type="term" value="F:glycosyltransferase activity"/>
    <property type="evidence" value="ECO:0007669"/>
    <property type="project" value="UniProtKB-KW"/>
</dbReference>
<dbReference type="InterPro" id="IPR002213">
    <property type="entry name" value="UDP_glucos_trans"/>
</dbReference>
<sequence length="399" mass="43150">MPRHIGFVSIAWHGHVNPTLGLVAELVRRGHRVSYAVTEAFAPAVRAAGAEPVVYRNPVDDALTEDGLAISPMDFLREARATLDVLENAWATDRPEVIAYDGIAWAGRVLAAKWRLPAAEMWPSFVSNEHFSLEAEFLADNPLHPGVLRFARELTRFLAAHDLSGRSVTDFLGHTEDLRLVFLPRAFQYHGETFDDRFAFVGPCAGDRGFQGSWRPAGDGRPVLLIALGTACYDWPEFFRMCGEAVASQPWQVVMAYGPGMDRAAIGPLPGNVEAHPHVPQLDVLRHADSFVTHAGMGSTMEALLHGTPMVAVPQTQEQTAVAERIDALGLGVRLDRDHLDADTLRTALIRVMTDGGIRSRVARMRDEVGGAGGAAEAADRIEALVAGAGSAATTVRTG</sequence>
<dbReference type="CDD" id="cd03784">
    <property type="entry name" value="GT1_Gtf-like"/>
    <property type="match status" value="1"/>
</dbReference>
<comment type="similarity">
    <text evidence="1">Belongs to the UDP-glycosyltransferase family.</text>
</comment>
<evidence type="ECO:0000259" key="3">
    <source>
        <dbReference type="Pfam" id="PF06722"/>
    </source>
</evidence>
<reference evidence="4 5" key="1">
    <citation type="submission" date="2022-03" db="EMBL/GenBank/DDBJ databases">
        <title>Complete genome of Streptomyces rimosus ssp. rimosus R7 (=ATCC 10970).</title>
        <authorList>
            <person name="Beganovic S."/>
            <person name="Ruckert C."/>
            <person name="Busche T."/>
            <person name="Kalinowski J."/>
            <person name="Wittmann C."/>
        </authorList>
    </citation>
    <scope>NUCLEOTIDE SEQUENCE [LARGE SCALE GENOMIC DNA]</scope>
    <source>
        <strain evidence="4 5">R7</strain>
    </source>
</reference>
<dbReference type="PANTHER" id="PTHR48050">
    <property type="entry name" value="STEROL 3-BETA-GLUCOSYLTRANSFERASE"/>
    <property type="match status" value="1"/>
</dbReference>
<keyword evidence="2 4" id="KW-0808">Transferase</keyword>
<keyword evidence="4" id="KW-0328">Glycosyltransferase</keyword>
<dbReference type="SUPFAM" id="SSF53756">
    <property type="entry name" value="UDP-Glycosyltransferase/glycogen phosphorylase"/>
    <property type="match status" value="1"/>
</dbReference>
<dbReference type="EC" id="2.4.1.-" evidence="4"/>
<dbReference type="InterPro" id="IPR010610">
    <property type="entry name" value="EryCIII-like_C"/>
</dbReference>
<evidence type="ECO:0000256" key="1">
    <source>
        <dbReference type="ARBA" id="ARBA00009995"/>
    </source>
</evidence>
<evidence type="ECO:0000256" key="2">
    <source>
        <dbReference type="ARBA" id="ARBA00022679"/>
    </source>
</evidence>
<feature type="domain" description="Erythromycin biosynthesis protein CIII-like C-terminal" evidence="3">
    <location>
        <begin position="261"/>
        <end position="385"/>
    </location>
</feature>
<dbReference type="EMBL" id="CP094298">
    <property type="protein sequence ID" value="UNZ04040.1"/>
    <property type="molecule type" value="Genomic_DNA"/>
</dbReference>
<dbReference type="NCBIfam" id="TIGR01426">
    <property type="entry name" value="MGT"/>
    <property type="match status" value="1"/>
</dbReference>
<keyword evidence="5" id="KW-1185">Reference proteome</keyword>
<accession>A0ABY3Z142</accession>
<dbReference type="Proteomes" id="UP000829494">
    <property type="component" value="Chromosome"/>
</dbReference>
<organism evidence="4 5">
    <name type="scientific">Streptomyces rimosus subsp. rimosus</name>
    <dbReference type="NCBI Taxonomy" id="132474"/>
    <lineage>
        <taxon>Bacteria</taxon>
        <taxon>Bacillati</taxon>
        <taxon>Actinomycetota</taxon>
        <taxon>Actinomycetes</taxon>
        <taxon>Kitasatosporales</taxon>
        <taxon>Streptomycetaceae</taxon>
        <taxon>Streptomyces</taxon>
    </lineage>
</organism>
<dbReference type="GeneID" id="66856857"/>
<proteinExistence type="inferred from homology"/>
<gene>
    <name evidence="4" type="primary">oleD2</name>
    <name evidence="4" type="ORF">SRIMR7_17925</name>
</gene>
<dbReference type="PANTHER" id="PTHR48050:SF13">
    <property type="entry name" value="STEROL 3-BETA-GLUCOSYLTRANSFERASE UGT80A2"/>
    <property type="match status" value="1"/>
</dbReference>
<dbReference type="InterPro" id="IPR006326">
    <property type="entry name" value="UDPGT_MGT-like"/>
</dbReference>
<name>A0ABY3Z142_STRRM</name>
<evidence type="ECO:0000313" key="5">
    <source>
        <dbReference type="Proteomes" id="UP000829494"/>
    </source>
</evidence>
<dbReference type="RefSeq" id="WP_003981554.1">
    <property type="nucleotide sequence ID" value="NZ_CP043497.1"/>
</dbReference>
<dbReference type="InterPro" id="IPR050426">
    <property type="entry name" value="Glycosyltransferase_28"/>
</dbReference>
<dbReference type="Pfam" id="PF06722">
    <property type="entry name" value="EryCIII-like_C"/>
    <property type="match status" value="1"/>
</dbReference>
<evidence type="ECO:0000313" key="4">
    <source>
        <dbReference type="EMBL" id="UNZ04040.1"/>
    </source>
</evidence>
<dbReference type="Gene3D" id="3.40.50.2000">
    <property type="entry name" value="Glycogen Phosphorylase B"/>
    <property type="match status" value="2"/>
</dbReference>